<evidence type="ECO:0000313" key="3">
    <source>
        <dbReference type="EMBL" id="SDM06702.1"/>
    </source>
</evidence>
<evidence type="ECO:0000259" key="2">
    <source>
        <dbReference type="Pfam" id="PF13360"/>
    </source>
</evidence>
<dbReference type="SMART" id="SM00564">
    <property type="entry name" value="PQQ"/>
    <property type="match status" value="6"/>
</dbReference>
<feature type="compositionally biased region" description="Low complexity" evidence="1">
    <location>
        <begin position="34"/>
        <end position="50"/>
    </location>
</feature>
<dbReference type="InterPro" id="IPR018391">
    <property type="entry name" value="PQQ_b-propeller_rpt"/>
</dbReference>
<dbReference type="EMBL" id="FNHL01000001">
    <property type="protein sequence ID" value="SDM06702.1"/>
    <property type="molecule type" value="Genomic_DNA"/>
</dbReference>
<gene>
    <name evidence="3" type="ORF">SAMN04487949_0713</name>
</gene>
<feature type="region of interest" description="Disordered" evidence="1">
    <location>
        <begin position="26"/>
        <end position="60"/>
    </location>
</feature>
<evidence type="ECO:0000256" key="1">
    <source>
        <dbReference type="SAM" id="MobiDB-lite"/>
    </source>
</evidence>
<sequence length="439" mass="47128">MSLHRRTALRLGGSILVGALAGCLGQTDDRPGTDDTATTQPPTDQPATETETSDADDPAAFPRWEPSWSVVLGDGSRNVVGLDTFDGLLYATTSDDAFASGVAAITPGDGVRWSRTFEGSPLDWERVVTDRSVYVVSGTQAPGLGWSELYALNRETGETRWSERRERSFDVYGVVGDVVVANAREYNDETHSHAESFVGGTVVGLDVETGEERWRYDVSKPDSGVVAGDTALVVDGTELVALAGDGTERRTVDIGGPTNEPLATDHGVYLTTDAGVRAHEPDGQTRWTKSLPRGAFHRVAGDSRVYVSSDGIYAIEADGSVAWHHEELGSARWASPRNGHLYVGRNGKENDQYVESLSTADGSVEWTFDPDPPILNQVAATDELCLAEEAIDDILYGIRAADGSVRGRFQPGSTLFDVEPLDGTVYVADSTATVYELPP</sequence>
<dbReference type="InterPro" id="IPR011047">
    <property type="entry name" value="Quinoprotein_ADH-like_sf"/>
</dbReference>
<dbReference type="InterPro" id="IPR002372">
    <property type="entry name" value="PQQ_rpt_dom"/>
</dbReference>
<dbReference type="Proteomes" id="UP000199451">
    <property type="component" value="Unassembled WGS sequence"/>
</dbReference>
<dbReference type="PROSITE" id="PS51257">
    <property type="entry name" value="PROKAR_LIPOPROTEIN"/>
    <property type="match status" value="1"/>
</dbReference>
<reference evidence="4" key="1">
    <citation type="submission" date="2016-10" db="EMBL/GenBank/DDBJ databases">
        <authorList>
            <person name="Varghese N."/>
            <person name="Submissions S."/>
        </authorList>
    </citation>
    <scope>NUCLEOTIDE SEQUENCE [LARGE SCALE GENOMIC DNA]</scope>
    <source>
        <strain evidence="4">CGMCC 1.10119</strain>
    </source>
</reference>
<feature type="domain" description="Pyrrolo-quinoline quinone repeat" evidence="2">
    <location>
        <begin position="274"/>
        <end position="406"/>
    </location>
</feature>
<accession>A0A1G9Q6M2</accession>
<keyword evidence="4" id="KW-1185">Reference proteome</keyword>
<dbReference type="RefSeq" id="WP_089694125.1">
    <property type="nucleotide sequence ID" value="NZ_FNHL01000001.1"/>
</dbReference>
<name>A0A1G9Q6M2_9EURY</name>
<dbReference type="AlphaFoldDB" id="A0A1G9Q6M2"/>
<dbReference type="Pfam" id="PF13360">
    <property type="entry name" value="PQQ_2"/>
    <property type="match status" value="2"/>
</dbReference>
<proteinExistence type="predicted"/>
<evidence type="ECO:0000313" key="4">
    <source>
        <dbReference type="Proteomes" id="UP000199451"/>
    </source>
</evidence>
<feature type="domain" description="Pyrrolo-quinoline quinone repeat" evidence="2">
    <location>
        <begin position="101"/>
        <end position="245"/>
    </location>
</feature>
<dbReference type="Gene3D" id="2.40.10.480">
    <property type="match status" value="1"/>
</dbReference>
<organism evidence="3 4">
    <name type="scientific">Halogranum gelatinilyticum</name>
    <dbReference type="NCBI Taxonomy" id="660521"/>
    <lineage>
        <taxon>Archaea</taxon>
        <taxon>Methanobacteriati</taxon>
        <taxon>Methanobacteriota</taxon>
        <taxon>Stenosarchaea group</taxon>
        <taxon>Halobacteria</taxon>
        <taxon>Halobacteriales</taxon>
        <taxon>Haloferacaceae</taxon>
    </lineage>
</organism>
<dbReference type="PANTHER" id="PTHR34512">
    <property type="entry name" value="CELL SURFACE PROTEIN"/>
    <property type="match status" value="1"/>
</dbReference>
<dbReference type="InterPro" id="IPR015943">
    <property type="entry name" value="WD40/YVTN_repeat-like_dom_sf"/>
</dbReference>
<dbReference type="STRING" id="660521.SAMN04487949_0713"/>
<dbReference type="Gene3D" id="2.130.10.10">
    <property type="entry name" value="YVTN repeat-like/Quinoprotein amine dehydrogenase"/>
    <property type="match status" value="1"/>
</dbReference>
<dbReference type="PANTHER" id="PTHR34512:SF30">
    <property type="entry name" value="OUTER MEMBRANE PROTEIN ASSEMBLY FACTOR BAMB"/>
    <property type="match status" value="1"/>
</dbReference>
<dbReference type="OrthoDB" id="145878at2157"/>
<dbReference type="SUPFAM" id="SSF50998">
    <property type="entry name" value="Quinoprotein alcohol dehydrogenase-like"/>
    <property type="match status" value="2"/>
</dbReference>
<protein>
    <submittedName>
        <fullName evidence="3">Outer membrane protein assembly factor BamB, contains PQQ-like beta-propeller repeat</fullName>
    </submittedName>
</protein>
<dbReference type="Gene3D" id="2.40.128.630">
    <property type="match status" value="1"/>
</dbReference>